<dbReference type="Gene3D" id="2.170.130.10">
    <property type="entry name" value="TonB-dependent receptor, plug domain"/>
    <property type="match status" value="1"/>
</dbReference>
<evidence type="ECO:0000259" key="12">
    <source>
        <dbReference type="Pfam" id="PF00593"/>
    </source>
</evidence>
<dbReference type="Proteomes" id="UP000824055">
    <property type="component" value="Unassembled WGS sequence"/>
</dbReference>
<keyword evidence="4 10" id="KW-0812">Transmembrane</keyword>
<dbReference type="GO" id="GO:0015344">
    <property type="term" value="F:siderophore uptake transmembrane transporter activity"/>
    <property type="evidence" value="ECO:0007669"/>
    <property type="project" value="TreeGrafter"/>
</dbReference>
<dbReference type="InterPro" id="IPR037066">
    <property type="entry name" value="Plug_dom_sf"/>
</dbReference>
<protein>
    <submittedName>
        <fullName evidence="14">TonB-dependent receptor</fullName>
    </submittedName>
</protein>
<comment type="similarity">
    <text evidence="10 11">Belongs to the TonB-dependent receptor family.</text>
</comment>
<dbReference type="InterPro" id="IPR039426">
    <property type="entry name" value="TonB-dep_rcpt-like"/>
</dbReference>
<sequence>MYKTIFNKREVVVFKRFLNKGYALFSYLGREVIIGTLSVATLSSAKADSISTQTYRIGADTLISMQRELEEVSITGARAPLTQRQQSRMVTVLSREEIQAAPVQSVNDLLKYVAGVDVRQRGPMGAQTDISVRGGNYEQIDVLLNGVSIRDPQTGHNSFDFPVDKSAIERIEILSGPAARVYGASSLLGAINIVTRMPGKSGLDANLGAGSYGTFGLGARGNIVSGRWNNALSASYARSDGYLRNTAGKLNTDFKTAKAFYQGQYQDDWVTARWHAGVSVKDFGSNNFYSLSSDDQFEHTLKTYVALVAETKVGGLRLRPSVYWNHNEDRWELYRDQPERYPFNYHRSDVYGVGVNAYFDWAAGRTAFAADLRDEDLVSTSLGEPLDNPRPIHGTDLSYTRGLNRTNVQLALEHNFFWRGLALSAGFTAVENSWANMGMKIYPGIDAAYRISDRWKVYASANSSLRMPSATELYYSQKGHAADKHLRPEELWALEVGARYVAGGMEMDVKGFHHQYTNLIDWIDDGTVDEAGDAVWKSVNFGKIKAWGMEANLNLGLRALLPGQQWLESFSASYCYMSQNHQEQAGIRSLYVLEYLRHKFTASLRMTPLKRLLVDLRYRLQHRVGSYVDYLGVTHSYGTYGVLDGRVAWQAGQWDAYVDMNNLLAKRYVDIGNVEQPGRYFMAGLAIHL</sequence>
<evidence type="ECO:0000256" key="10">
    <source>
        <dbReference type="PROSITE-ProRule" id="PRU01360"/>
    </source>
</evidence>
<comment type="caution">
    <text evidence="14">The sequence shown here is derived from an EMBL/GenBank/DDBJ whole genome shotgun (WGS) entry which is preliminary data.</text>
</comment>
<keyword evidence="9 10" id="KW-0998">Cell outer membrane</keyword>
<comment type="subcellular location">
    <subcellularLocation>
        <location evidence="1 10">Cell outer membrane</location>
        <topology evidence="1 10">Multi-pass membrane protein</topology>
    </subcellularLocation>
</comment>
<proteinExistence type="inferred from homology"/>
<feature type="domain" description="TonB-dependent receptor-like beta-barrel" evidence="12">
    <location>
        <begin position="223"/>
        <end position="663"/>
    </location>
</feature>
<dbReference type="PANTHER" id="PTHR30069:SF29">
    <property type="entry name" value="HEMOGLOBIN AND HEMOGLOBIN-HAPTOGLOBIN-BINDING PROTEIN 1-RELATED"/>
    <property type="match status" value="1"/>
</dbReference>
<keyword evidence="8 14" id="KW-0675">Receptor</keyword>
<dbReference type="InterPro" id="IPR012910">
    <property type="entry name" value="Plug_dom"/>
</dbReference>
<reference evidence="14" key="2">
    <citation type="submission" date="2021-04" db="EMBL/GenBank/DDBJ databases">
        <authorList>
            <person name="Gilroy R."/>
        </authorList>
    </citation>
    <scope>NUCLEOTIDE SEQUENCE</scope>
    <source>
        <strain evidence="14">ChiHecec3B27-8219</strain>
    </source>
</reference>
<dbReference type="AlphaFoldDB" id="A0A9D2FYC7"/>
<dbReference type="InterPro" id="IPR036942">
    <property type="entry name" value="Beta-barrel_TonB_sf"/>
</dbReference>
<evidence type="ECO:0000256" key="2">
    <source>
        <dbReference type="ARBA" id="ARBA00022448"/>
    </source>
</evidence>
<keyword evidence="6 11" id="KW-0798">TonB box</keyword>
<evidence type="ECO:0000256" key="4">
    <source>
        <dbReference type="ARBA" id="ARBA00022692"/>
    </source>
</evidence>
<accession>A0A9D2FYC7</accession>
<evidence type="ECO:0000259" key="13">
    <source>
        <dbReference type="Pfam" id="PF07715"/>
    </source>
</evidence>
<feature type="domain" description="TonB-dependent receptor plug" evidence="13">
    <location>
        <begin position="83"/>
        <end position="189"/>
    </location>
</feature>
<dbReference type="Pfam" id="PF00593">
    <property type="entry name" value="TonB_dep_Rec_b-barrel"/>
    <property type="match status" value="1"/>
</dbReference>
<evidence type="ECO:0000256" key="3">
    <source>
        <dbReference type="ARBA" id="ARBA00022452"/>
    </source>
</evidence>
<reference evidence="14" key="1">
    <citation type="journal article" date="2021" name="PeerJ">
        <title>Extensive microbial diversity within the chicken gut microbiome revealed by metagenomics and culture.</title>
        <authorList>
            <person name="Gilroy R."/>
            <person name="Ravi A."/>
            <person name="Getino M."/>
            <person name="Pursley I."/>
            <person name="Horton D.L."/>
            <person name="Alikhan N.F."/>
            <person name="Baker D."/>
            <person name="Gharbi K."/>
            <person name="Hall N."/>
            <person name="Watson M."/>
            <person name="Adriaenssens E.M."/>
            <person name="Foster-Nyarko E."/>
            <person name="Jarju S."/>
            <person name="Secka A."/>
            <person name="Antonio M."/>
            <person name="Oren A."/>
            <person name="Chaudhuri R.R."/>
            <person name="La Ragione R."/>
            <person name="Hildebrand F."/>
            <person name="Pallen M.J."/>
        </authorList>
    </citation>
    <scope>NUCLEOTIDE SEQUENCE</scope>
    <source>
        <strain evidence="14">ChiHecec3B27-8219</strain>
    </source>
</reference>
<evidence type="ECO:0000313" key="14">
    <source>
        <dbReference type="EMBL" id="HIZ68710.1"/>
    </source>
</evidence>
<evidence type="ECO:0000256" key="6">
    <source>
        <dbReference type="ARBA" id="ARBA00023077"/>
    </source>
</evidence>
<keyword evidence="2 10" id="KW-0813">Transport</keyword>
<dbReference type="PROSITE" id="PS52016">
    <property type="entry name" value="TONB_DEPENDENT_REC_3"/>
    <property type="match status" value="1"/>
</dbReference>
<evidence type="ECO:0000256" key="5">
    <source>
        <dbReference type="ARBA" id="ARBA00022729"/>
    </source>
</evidence>
<evidence type="ECO:0000256" key="9">
    <source>
        <dbReference type="ARBA" id="ARBA00023237"/>
    </source>
</evidence>
<evidence type="ECO:0000313" key="15">
    <source>
        <dbReference type="Proteomes" id="UP000824055"/>
    </source>
</evidence>
<gene>
    <name evidence="14" type="ORF">H9966_02325</name>
</gene>
<keyword evidence="5" id="KW-0732">Signal</keyword>
<name>A0A9D2FYC7_9BACT</name>
<dbReference type="SUPFAM" id="SSF56935">
    <property type="entry name" value="Porins"/>
    <property type="match status" value="1"/>
</dbReference>
<evidence type="ECO:0000256" key="1">
    <source>
        <dbReference type="ARBA" id="ARBA00004571"/>
    </source>
</evidence>
<dbReference type="PANTHER" id="PTHR30069">
    <property type="entry name" value="TONB-DEPENDENT OUTER MEMBRANE RECEPTOR"/>
    <property type="match status" value="1"/>
</dbReference>
<dbReference type="Pfam" id="PF07715">
    <property type="entry name" value="Plug"/>
    <property type="match status" value="1"/>
</dbReference>
<keyword evidence="3 10" id="KW-1134">Transmembrane beta strand</keyword>
<dbReference type="Gene3D" id="2.40.170.20">
    <property type="entry name" value="TonB-dependent receptor, beta-barrel domain"/>
    <property type="match status" value="1"/>
</dbReference>
<dbReference type="GO" id="GO:0009279">
    <property type="term" value="C:cell outer membrane"/>
    <property type="evidence" value="ECO:0007669"/>
    <property type="project" value="UniProtKB-SubCell"/>
</dbReference>
<evidence type="ECO:0000256" key="8">
    <source>
        <dbReference type="ARBA" id="ARBA00023170"/>
    </source>
</evidence>
<keyword evidence="7 10" id="KW-0472">Membrane</keyword>
<dbReference type="GO" id="GO:0044718">
    <property type="term" value="P:siderophore transmembrane transport"/>
    <property type="evidence" value="ECO:0007669"/>
    <property type="project" value="TreeGrafter"/>
</dbReference>
<dbReference type="EMBL" id="DXBE01000021">
    <property type="protein sequence ID" value="HIZ68710.1"/>
    <property type="molecule type" value="Genomic_DNA"/>
</dbReference>
<organism evidence="14 15">
    <name type="scientific">Candidatus Prevotella avicola</name>
    <dbReference type="NCBI Taxonomy" id="2838738"/>
    <lineage>
        <taxon>Bacteria</taxon>
        <taxon>Pseudomonadati</taxon>
        <taxon>Bacteroidota</taxon>
        <taxon>Bacteroidia</taxon>
        <taxon>Bacteroidales</taxon>
        <taxon>Prevotellaceae</taxon>
        <taxon>Prevotella</taxon>
    </lineage>
</organism>
<dbReference type="InterPro" id="IPR000531">
    <property type="entry name" value="Beta-barrel_TonB"/>
</dbReference>
<evidence type="ECO:0000256" key="11">
    <source>
        <dbReference type="RuleBase" id="RU003357"/>
    </source>
</evidence>
<evidence type="ECO:0000256" key="7">
    <source>
        <dbReference type="ARBA" id="ARBA00023136"/>
    </source>
</evidence>